<name>A0A1D2QM73_9GAMM</name>
<dbReference type="Pfam" id="PF09917">
    <property type="entry name" value="DUF2147"/>
    <property type="match status" value="1"/>
</dbReference>
<accession>A0A1D2QM73</accession>
<evidence type="ECO:0000259" key="2">
    <source>
        <dbReference type="Pfam" id="PF09917"/>
    </source>
</evidence>
<dbReference type="InterPro" id="IPR019223">
    <property type="entry name" value="DUF2147"/>
</dbReference>
<sequence>MLNRSLIKTMGLMAALIPAISFAASPVGVWKTIDDNSGQAKSLVTITDQNGVFSGTVTRIIDPTKRDSICTKCENERKSQKIEGMTILWGMKKDGKKYDDGKIIDPESGKIYSANMKLQDEGQKLEVRGYIGFSLIGRSQVWERAE</sequence>
<evidence type="ECO:0000313" key="3">
    <source>
        <dbReference type="EMBL" id="ODS22664.1"/>
    </source>
</evidence>
<evidence type="ECO:0000313" key="4">
    <source>
        <dbReference type="Proteomes" id="UP000242502"/>
    </source>
</evidence>
<reference evidence="3 4" key="1">
    <citation type="journal article" date="2016" name="Appl. Environ. Microbiol.">
        <title>Lack of Overt Genome Reduction in the Bryostatin-Producing Bryozoan Symbiont "Candidatus Endobugula sertula".</title>
        <authorList>
            <person name="Miller I.J."/>
            <person name="Vanee N."/>
            <person name="Fong S.S."/>
            <person name="Lim-Fong G.E."/>
            <person name="Kwan J.C."/>
        </authorList>
    </citation>
    <scope>NUCLEOTIDE SEQUENCE [LARGE SCALE GENOMIC DNA]</scope>
    <source>
        <strain evidence="3">AB1-4</strain>
    </source>
</reference>
<dbReference type="STRING" id="62101.AB835_12925"/>
<keyword evidence="1" id="KW-0732">Signal</keyword>
<protein>
    <recommendedName>
        <fullName evidence="2">DUF2147 domain-containing protein</fullName>
    </recommendedName>
</protein>
<dbReference type="PANTHER" id="PTHR36919">
    <property type="entry name" value="BLR1215 PROTEIN"/>
    <property type="match status" value="1"/>
</dbReference>
<proteinExistence type="predicted"/>
<feature type="signal peptide" evidence="1">
    <location>
        <begin position="1"/>
        <end position="23"/>
    </location>
</feature>
<dbReference type="EMBL" id="MDLC01000059">
    <property type="protein sequence ID" value="ODS22664.1"/>
    <property type="molecule type" value="Genomic_DNA"/>
</dbReference>
<gene>
    <name evidence="3" type="ORF">AB835_12925</name>
</gene>
<dbReference type="Gene3D" id="2.40.128.520">
    <property type="match status" value="1"/>
</dbReference>
<dbReference type="Proteomes" id="UP000242502">
    <property type="component" value="Unassembled WGS sequence"/>
</dbReference>
<feature type="chain" id="PRO_5008906514" description="DUF2147 domain-containing protein" evidence="1">
    <location>
        <begin position="24"/>
        <end position="146"/>
    </location>
</feature>
<dbReference type="PANTHER" id="PTHR36919:SF3">
    <property type="entry name" value="BLL5882 PROTEIN"/>
    <property type="match status" value="1"/>
</dbReference>
<feature type="domain" description="DUF2147" evidence="2">
    <location>
        <begin position="28"/>
        <end position="144"/>
    </location>
</feature>
<evidence type="ECO:0000256" key="1">
    <source>
        <dbReference type="SAM" id="SignalP"/>
    </source>
</evidence>
<comment type="caution">
    <text evidence="3">The sequence shown here is derived from an EMBL/GenBank/DDBJ whole genome shotgun (WGS) entry which is preliminary data.</text>
</comment>
<organism evidence="3 4">
    <name type="scientific">Candidatus Endobugula sertula</name>
    <name type="common">Bugula neritina bacterial symbiont</name>
    <dbReference type="NCBI Taxonomy" id="62101"/>
    <lineage>
        <taxon>Bacteria</taxon>
        <taxon>Pseudomonadati</taxon>
        <taxon>Pseudomonadota</taxon>
        <taxon>Gammaproteobacteria</taxon>
        <taxon>Cellvibrionales</taxon>
        <taxon>Cellvibrionaceae</taxon>
        <taxon>Candidatus Endobugula</taxon>
    </lineage>
</organism>
<dbReference type="AlphaFoldDB" id="A0A1D2QM73"/>